<feature type="region of interest" description="Disordered" evidence="3">
    <location>
        <begin position="39"/>
        <end position="60"/>
    </location>
</feature>
<dbReference type="OrthoDB" id="72772at2759"/>
<gene>
    <name evidence="4" type="ORF">AB675_1123</name>
</gene>
<dbReference type="RefSeq" id="XP_017998098.1">
    <property type="nucleotide sequence ID" value="XM_018140068.1"/>
</dbReference>
<comment type="caution">
    <text evidence="4">The sequence shown here is derived from an EMBL/GenBank/DDBJ whole genome shotgun (WGS) entry which is preliminary data.</text>
</comment>
<evidence type="ECO:0000256" key="3">
    <source>
        <dbReference type="SAM" id="MobiDB-lite"/>
    </source>
</evidence>
<dbReference type="GO" id="GO:0000323">
    <property type="term" value="C:lytic vacuole"/>
    <property type="evidence" value="ECO:0007669"/>
    <property type="project" value="TreeGrafter"/>
</dbReference>
<dbReference type="VEuPathDB" id="FungiDB:AB675_1123"/>
<keyword evidence="5" id="KW-1185">Reference proteome</keyword>
<dbReference type="GO" id="GO:0035493">
    <property type="term" value="P:SNARE complex assembly"/>
    <property type="evidence" value="ECO:0007669"/>
    <property type="project" value="TreeGrafter"/>
</dbReference>
<feature type="region of interest" description="Disordered" evidence="3">
    <location>
        <begin position="85"/>
        <end position="132"/>
    </location>
</feature>
<dbReference type="PANTHER" id="PTHR15157">
    <property type="entry name" value="UV RADIATION RESISTANCE-ASSOCIATED GENE PROTEIN"/>
    <property type="match status" value="1"/>
</dbReference>
<dbReference type="GeneID" id="28731937"/>
<feature type="coiled-coil region" evidence="2">
    <location>
        <begin position="283"/>
        <end position="362"/>
    </location>
</feature>
<evidence type="ECO:0000256" key="1">
    <source>
        <dbReference type="ARBA" id="ARBA00023054"/>
    </source>
</evidence>
<accession>A0A0N1H1D9</accession>
<dbReference type="GO" id="GO:0005768">
    <property type="term" value="C:endosome"/>
    <property type="evidence" value="ECO:0007669"/>
    <property type="project" value="TreeGrafter"/>
</dbReference>
<dbReference type="InterPro" id="IPR040939">
    <property type="entry name" value="Vps38"/>
</dbReference>
<dbReference type="Proteomes" id="UP000038010">
    <property type="component" value="Unassembled WGS sequence"/>
</dbReference>
<protein>
    <submittedName>
        <fullName evidence="4">UV radiation resistance-associated protein</fullName>
    </submittedName>
</protein>
<evidence type="ECO:0000256" key="2">
    <source>
        <dbReference type="SAM" id="Coils"/>
    </source>
</evidence>
<keyword evidence="1 2" id="KW-0175">Coiled coil</keyword>
<evidence type="ECO:0000313" key="4">
    <source>
        <dbReference type="EMBL" id="KPI38135.1"/>
    </source>
</evidence>
<dbReference type="GO" id="GO:0000149">
    <property type="term" value="F:SNARE binding"/>
    <property type="evidence" value="ECO:0007669"/>
    <property type="project" value="TreeGrafter"/>
</dbReference>
<sequence length="594" mass="66733">MSGHDSSGPAVRHERPFIFPWNRRLRHLHGVSLRNLDLTTTPSRQRGKTITDDDAPYNLDSPTKRALRGDAHKLTHSSSFTNVVEAKNHRPGSLQKAATAYSNDGRSPTARPVGRMRRRSTLHWNSATPRARQEKLRDLTAHRLIDTWFTLHSTTSSDPIYVSEIMERSMNPSFAFFDLDALGPNISRSDACLLRVWAKRSEGTDWAVLLEISLNLRSMQFIGKTLDAFHHPLPENCVLLHLSDGIYTSFTDMPAGSKMFPYEKDTKGERTQTGSSFDSLMQLANLDECIQDALKERKRLEEDVDELLRQQNPARDRDQAILSQRDRVSTARAAVEAVNKQNAHLQRRIDELRRNLKARRDAVKFAAQSPDANAPGRRGLMVVFPIEAIKNKALQFTIRSIHLPNSTFDDTNRDEIAAAFGFTTQLVQHLSLYLRCGLPYPLEVNSSQSWIEDPISAGLTQRRYPLHPTSVAYKFEYGVFLLNKNIEILMSKAGLRVLDIRHTLPNLKYLLYVLTAGSGDLPARKAGGIRGLLGGKATPTISRRTSEDSVQGSHELLKHVQANGGAVAKEKPAELYSASPPSRLVYRHSNLREA</sequence>
<evidence type="ECO:0000313" key="5">
    <source>
        <dbReference type="Proteomes" id="UP000038010"/>
    </source>
</evidence>
<dbReference type="STRING" id="1664694.A0A0N1H1D9"/>
<dbReference type="Pfam" id="PF17649">
    <property type="entry name" value="VPS38"/>
    <property type="match status" value="1"/>
</dbReference>
<proteinExistence type="predicted"/>
<dbReference type="AlphaFoldDB" id="A0A0N1H1D9"/>
<name>A0A0N1H1D9_9EURO</name>
<organism evidence="4 5">
    <name type="scientific">Cyphellophora attinorum</name>
    <dbReference type="NCBI Taxonomy" id="1664694"/>
    <lineage>
        <taxon>Eukaryota</taxon>
        <taxon>Fungi</taxon>
        <taxon>Dikarya</taxon>
        <taxon>Ascomycota</taxon>
        <taxon>Pezizomycotina</taxon>
        <taxon>Eurotiomycetes</taxon>
        <taxon>Chaetothyriomycetidae</taxon>
        <taxon>Chaetothyriales</taxon>
        <taxon>Cyphellophoraceae</taxon>
        <taxon>Cyphellophora</taxon>
    </lineage>
</organism>
<dbReference type="EMBL" id="LFJN01000020">
    <property type="protein sequence ID" value="KPI38135.1"/>
    <property type="molecule type" value="Genomic_DNA"/>
</dbReference>
<dbReference type="GO" id="GO:0034272">
    <property type="term" value="C:phosphatidylinositol 3-kinase complex, class III, type II"/>
    <property type="evidence" value="ECO:0007669"/>
    <property type="project" value="InterPro"/>
</dbReference>
<dbReference type="PANTHER" id="PTHR15157:SF5">
    <property type="entry name" value="UV RADIATION RESISTANCE-ASSOCIATED GENE PROTEIN"/>
    <property type="match status" value="1"/>
</dbReference>
<reference evidence="4 5" key="1">
    <citation type="submission" date="2015-06" db="EMBL/GenBank/DDBJ databases">
        <title>Draft genome of the ant-associated black yeast Phialophora attae CBS 131958.</title>
        <authorList>
            <person name="Moreno L.F."/>
            <person name="Stielow B.J."/>
            <person name="de Hoog S."/>
            <person name="Vicente V.A."/>
            <person name="Weiss V.A."/>
            <person name="de Vries M."/>
            <person name="Cruz L.M."/>
            <person name="Souza E.M."/>
        </authorList>
    </citation>
    <scope>NUCLEOTIDE SEQUENCE [LARGE SCALE GENOMIC DNA]</scope>
    <source>
        <strain evidence="4 5">CBS 131958</strain>
    </source>
</reference>